<protein>
    <submittedName>
        <fullName evidence="1">Uncharacterized protein</fullName>
    </submittedName>
</protein>
<evidence type="ECO:0000313" key="1">
    <source>
        <dbReference type="EMBL" id="MCE2055975.1"/>
    </source>
</evidence>
<keyword evidence="2" id="KW-1185">Reference proteome</keyword>
<name>A0ABS8W484_DATST</name>
<comment type="caution">
    <text evidence="1">The sequence shown here is derived from an EMBL/GenBank/DDBJ whole genome shotgun (WGS) entry which is preliminary data.</text>
</comment>
<proteinExistence type="predicted"/>
<gene>
    <name evidence="1" type="ORF">HAX54_043858</name>
</gene>
<accession>A0ABS8W484</accession>
<evidence type="ECO:0000313" key="2">
    <source>
        <dbReference type="Proteomes" id="UP000823775"/>
    </source>
</evidence>
<organism evidence="1 2">
    <name type="scientific">Datura stramonium</name>
    <name type="common">Jimsonweed</name>
    <name type="synonym">Common thornapple</name>
    <dbReference type="NCBI Taxonomy" id="4076"/>
    <lineage>
        <taxon>Eukaryota</taxon>
        <taxon>Viridiplantae</taxon>
        <taxon>Streptophyta</taxon>
        <taxon>Embryophyta</taxon>
        <taxon>Tracheophyta</taxon>
        <taxon>Spermatophyta</taxon>
        <taxon>Magnoliopsida</taxon>
        <taxon>eudicotyledons</taxon>
        <taxon>Gunneridae</taxon>
        <taxon>Pentapetalae</taxon>
        <taxon>asterids</taxon>
        <taxon>lamiids</taxon>
        <taxon>Solanales</taxon>
        <taxon>Solanaceae</taxon>
        <taxon>Solanoideae</taxon>
        <taxon>Datureae</taxon>
        <taxon>Datura</taxon>
    </lineage>
</organism>
<sequence length="100" mass="11312">MPYKFDFSFSSPTGVKGYDILEDDRYPLGYQTVYSALTPFLVLIQSLESNIFIFSISRSICAPAPPASSGYIHHHSYEDHHTILVTSEYITRENFITAIA</sequence>
<reference evidence="1 2" key="1">
    <citation type="journal article" date="2021" name="BMC Genomics">
        <title>Datura genome reveals duplications of psychoactive alkaloid biosynthetic genes and high mutation rate following tissue culture.</title>
        <authorList>
            <person name="Rajewski A."/>
            <person name="Carter-House D."/>
            <person name="Stajich J."/>
            <person name="Litt A."/>
        </authorList>
    </citation>
    <scope>NUCLEOTIDE SEQUENCE [LARGE SCALE GENOMIC DNA]</scope>
    <source>
        <strain evidence="1">AR-01</strain>
    </source>
</reference>
<dbReference type="Proteomes" id="UP000823775">
    <property type="component" value="Unassembled WGS sequence"/>
</dbReference>
<dbReference type="EMBL" id="JACEIK010006610">
    <property type="protein sequence ID" value="MCE2055975.1"/>
    <property type="molecule type" value="Genomic_DNA"/>
</dbReference>